<dbReference type="GO" id="GO:0005737">
    <property type="term" value="C:cytoplasm"/>
    <property type="evidence" value="ECO:0007669"/>
    <property type="project" value="TreeGrafter"/>
</dbReference>
<dbReference type="RefSeq" id="WP_103074007.1">
    <property type="nucleotide sequence ID" value="NZ_NPZB01000001.1"/>
</dbReference>
<dbReference type="InterPro" id="IPR024884">
    <property type="entry name" value="NAPE-PLD"/>
</dbReference>
<gene>
    <name evidence="3" type="ORF">Lysil_0506</name>
</gene>
<dbReference type="GO" id="GO:0008270">
    <property type="term" value="F:zinc ion binding"/>
    <property type="evidence" value="ECO:0007669"/>
    <property type="project" value="InterPro"/>
</dbReference>
<dbReference type="EMBL" id="NPZB01000001">
    <property type="protein sequence ID" value="PNS08877.1"/>
    <property type="molecule type" value="Genomic_DNA"/>
</dbReference>
<dbReference type="PIRSF" id="PIRSF038896">
    <property type="entry name" value="NAPE-PLD"/>
    <property type="match status" value="1"/>
</dbReference>
<evidence type="ECO:0000313" key="3">
    <source>
        <dbReference type="EMBL" id="PNS08877.1"/>
    </source>
</evidence>
<feature type="region of interest" description="Disordered" evidence="1">
    <location>
        <begin position="1"/>
        <end position="36"/>
    </location>
</feature>
<evidence type="ECO:0000259" key="2">
    <source>
        <dbReference type="Pfam" id="PF12706"/>
    </source>
</evidence>
<dbReference type="OrthoDB" id="9805728at2"/>
<protein>
    <submittedName>
        <fullName evidence="3">Beta-lactamase superfamily domain</fullName>
    </submittedName>
</protein>
<sequence>MDQPTSGFPPSPAAARETSPQWSNGRFRNKVPAPPTINRENRTTLWDFFFNKPKDTVPHGSIPVQAITRADLDAAPDHSLWRLGHSTVLMKLGGAFFLTDPVFSKRASPVQWFGPRRFHAPPIAIKDLPPIRAVILSHDHYDHLDKAAIRKLAPKVQDFITTLGVGQRLIEWGVPAAKVHEFDWWQETAVGDVRLACTPAQHFSGRGLRDGNSTLWCSWVIAHGDRKIFFSGDGGYFDGFREIGRRYGPFDLSLMEDGAYNAAWPYVHMAPEQSVQAHVDLGANVMLPIHNGTFDLSMHAWFDPFERVTALARERGLRLATPRIGQRIDIGDPPPAEAWWRGVDGPVITPTAPAR</sequence>
<evidence type="ECO:0000313" key="4">
    <source>
        <dbReference type="Proteomes" id="UP000236220"/>
    </source>
</evidence>
<dbReference type="Pfam" id="PF12706">
    <property type="entry name" value="Lactamase_B_2"/>
    <property type="match status" value="1"/>
</dbReference>
<feature type="domain" description="Metallo-beta-lactamase" evidence="2">
    <location>
        <begin position="97"/>
        <end position="290"/>
    </location>
</feature>
<dbReference type="GO" id="GO:0070290">
    <property type="term" value="F:N-acylphosphatidylethanolamine-specific phospholipase D activity"/>
    <property type="evidence" value="ECO:0007669"/>
    <property type="project" value="InterPro"/>
</dbReference>
<comment type="caution">
    <text evidence="3">The sequence shown here is derived from an EMBL/GenBank/DDBJ whole genome shotgun (WGS) entry which is preliminary data.</text>
</comment>
<accession>A0A2K1Q1S2</accession>
<reference evidence="3" key="1">
    <citation type="submission" date="2017-08" db="EMBL/GenBank/DDBJ databases">
        <title>Lysobacter sylvestris genome.</title>
        <authorList>
            <person name="Zhang D.-C."/>
            <person name="Albuquerque L."/>
            <person name="Franca L."/>
            <person name="Froufe H.J.C."/>
            <person name="Barroso C."/>
            <person name="Egas C."/>
            <person name="Da Costa M."/>
            <person name="Margesin R."/>
        </authorList>
    </citation>
    <scope>NUCLEOTIDE SEQUENCE [LARGE SCALE GENOMIC DNA]</scope>
    <source>
        <strain evidence="3">AM20-91</strain>
    </source>
</reference>
<dbReference type="AlphaFoldDB" id="A0A2K1Q1S2"/>
<evidence type="ECO:0000256" key="1">
    <source>
        <dbReference type="SAM" id="MobiDB-lite"/>
    </source>
</evidence>
<dbReference type="Gene3D" id="3.60.15.10">
    <property type="entry name" value="Ribonuclease Z/Hydroxyacylglutathione hydrolase-like"/>
    <property type="match status" value="1"/>
</dbReference>
<dbReference type="InterPro" id="IPR001279">
    <property type="entry name" value="Metallo-B-lactamas"/>
</dbReference>
<dbReference type="PANTHER" id="PTHR15032:SF4">
    <property type="entry name" value="N-ACYL-PHOSPHATIDYLETHANOLAMINE-HYDROLYZING PHOSPHOLIPASE D"/>
    <property type="match status" value="1"/>
</dbReference>
<dbReference type="InterPro" id="IPR036866">
    <property type="entry name" value="RibonucZ/Hydroxyglut_hydro"/>
</dbReference>
<dbReference type="PANTHER" id="PTHR15032">
    <property type="entry name" value="N-ACYL-PHOSPHATIDYLETHANOLAMINE-HYDROLYZING PHOSPHOLIPASE D"/>
    <property type="match status" value="1"/>
</dbReference>
<dbReference type="Proteomes" id="UP000236220">
    <property type="component" value="Unassembled WGS sequence"/>
</dbReference>
<organism evidence="3 4">
    <name type="scientific">Solilutibacter silvestris</name>
    <dbReference type="NCBI Taxonomy" id="1645665"/>
    <lineage>
        <taxon>Bacteria</taxon>
        <taxon>Pseudomonadati</taxon>
        <taxon>Pseudomonadota</taxon>
        <taxon>Gammaproteobacteria</taxon>
        <taxon>Lysobacterales</taxon>
        <taxon>Lysobacteraceae</taxon>
        <taxon>Solilutibacter</taxon>
    </lineage>
</organism>
<dbReference type="SUPFAM" id="SSF56281">
    <property type="entry name" value="Metallo-hydrolase/oxidoreductase"/>
    <property type="match status" value="1"/>
</dbReference>
<proteinExistence type="predicted"/>
<name>A0A2K1Q1S2_9GAMM</name>
<keyword evidence="4" id="KW-1185">Reference proteome</keyword>